<name>A0AA96V7I8_9EURY</name>
<dbReference type="KEGG" id="mehf:MmiHf6_02450"/>
<proteinExistence type="predicted"/>
<evidence type="ECO:0000313" key="2">
    <source>
        <dbReference type="Proteomes" id="UP001302978"/>
    </source>
</evidence>
<sequence length="707" mass="81124">MQNETQIEIPFPLVINNFFAKYSATEKPSGLGYMILKMIGSDGVSKEMTFREIVKEFGLPEDLFPILIKELEVLCSKKMIQFDGLIELDSQISFITFTKLGNEAFSKGVISKSPKDFTGDLFFAPGKKDKLYRSSSNFKSFSGEINVNLFNQIHNIDALDLEDYLKSHKKDYNINKEDDIFDFQLNPFEISIYGQNVKLIFDQTNAMFSFSEGDMDINFIKGHYPSGYIADQLNPFIFETSSNDISITKWDTSDIPWNKYEYVLPSDFKILEFDLCLFNTEYCEVNIEHLHAPFCLQKFDSHAIVISSTGSFAHRFIRGKVGLKGFDGQRECNLVIRRSLLPEEKDNCLKEAVKSINQNETDSFLKCIQICRQMSDSEIEIKDFLTSYLENASIEKYSLTAKELKRFEKEKWHKKLPEIIEQSIVENTDLLKDWRSLVDLLLLLASEKVVSGWYAVIPKLFSSNSSLNLEVADYCLDKNFDKKTILRSSGILTPMIRSIQNNNKIDGNSRFFTNASNIRYNLTELKKLTEILSVSEYSFDIDLIDEEKRTKIIKHVSTLDSLFKNFLFDAESSNILKSSDQVDLENIKKLVDIFKDISITLKSMDKTVSLKDLSKERNSRLVGIGLGVKLEEIFKSMGFVGTLNEMISNAYDKELISKSDFEIFGKIREFRNQCAHDLIVPNIDGKQKEKWISSVSRLDLSSAVVQK</sequence>
<protein>
    <submittedName>
        <fullName evidence="1">Uncharacterized protein</fullName>
    </submittedName>
</protein>
<accession>A0AA96V7I8</accession>
<gene>
    <name evidence="1" type="ORF">MmiHf6_02450</name>
</gene>
<reference evidence="1 2" key="1">
    <citation type="submission" date="2023-07" db="EMBL/GenBank/DDBJ databases">
        <title>Closed genoem sequence of Methanomicrococcus sp. Hf6.</title>
        <authorList>
            <person name="Poehlein A."/>
            <person name="Protasov E."/>
            <person name="Platt K."/>
            <person name="Reeh H."/>
            <person name="Daniel R."/>
            <person name="Brune A."/>
        </authorList>
    </citation>
    <scope>NUCLEOTIDE SEQUENCE [LARGE SCALE GENOMIC DNA]</scope>
    <source>
        <strain evidence="1 2">Hf6</strain>
    </source>
</reference>
<dbReference type="AlphaFoldDB" id="A0AA96V7I8"/>
<organism evidence="1 2">
    <name type="scientific">Methanimicrococcus hongohii</name>
    <dbReference type="NCBI Taxonomy" id="3028295"/>
    <lineage>
        <taxon>Archaea</taxon>
        <taxon>Methanobacteriati</taxon>
        <taxon>Methanobacteriota</taxon>
        <taxon>Stenosarchaea group</taxon>
        <taxon>Methanomicrobia</taxon>
        <taxon>Methanosarcinales</taxon>
        <taxon>Methanosarcinaceae</taxon>
        <taxon>Methanimicrococcus</taxon>
    </lineage>
</organism>
<dbReference type="RefSeq" id="WP_316557930.1">
    <property type="nucleotide sequence ID" value="NZ_CP131059.1"/>
</dbReference>
<dbReference type="GeneID" id="85194695"/>
<dbReference type="Proteomes" id="UP001302978">
    <property type="component" value="Chromosome"/>
</dbReference>
<dbReference type="EMBL" id="CP131059">
    <property type="protein sequence ID" value="WNY22951.1"/>
    <property type="molecule type" value="Genomic_DNA"/>
</dbReference>
<evidence type="ECO:0000313" key="1">
    <source>
        <dbReference type="EMBL" id="WNY22951.1"/>
    </source>
</evidence>
<keyword evidence="2" id="KW-1185">Reference proteome</keyword>